<reference evidence="4" key="1">
    <citation type="journal article" date="2017" name="Nat. Microbiol.">
        <title>Global analysis of biosynthetic gene clusters reveals vast potential of secondary metabolite production in Penicillium species.</title>
        <authorList>
            <person name="Nielsen J.C."/>
            <person name="Grijseels S."/>
            <person name="Prigent S."/>
            <person name="Ji B."/>
            <person name="Dainat J."/>
            <person name="Nielsen K.F."/>
            <person name="Frisvad J.C."/>
            <person name="Workman M."/>
            <person name="Nielsen J."/>
        </authorList>
    </citation>
    <scope>NUCLEOTIDE SEQUENCE [LARGE SCALE GENOMIC DNA]</scope>
    <source>
        <strain evidence="4">IBT 29525</strain>
    </source>
</reference>
<keyword evidence="2" id="KW-0732">Signal</keyword>
<feature type="compositionally biased region" description="Polar residues" evidence="1">
    <location>
        <begin position="86"/>
        <end position="127"/>
    </location>
</feature>
<evidence type="ECO:0000313" key="3">
    <source>
        <dbReference type="EMBL" id="OQE03716.1"/>
    </source>
</evidence>
<dbReference type="Proteomes" id="UP000191612">
    <property type="component" value="Unassembled WGS sequence"/>
</dbReference>
<proteinExistence type="predicted"/>
<dbReference type="EMBL" id="MDYO01000001">
    <property type="protein sequence ID" value="OQE03716.1"/>
    <property type="molecule type" value="Genomic_DNA"/>
</dbReference>
<keyword evidence="4" id="KW-1185">Reference proteome</keyword>
<dbReference type="AlphaFoldDB" id="A0A1V6RPY3"/>
<feature type="signal peptide" evidence="2">
    <location>
        <begin position="1"/>
        <end position="19"/>
    </location>
</feature>
<organism evidence="3 4">
    <name type="scientific">Penicillium solitum</name>
    <dbReference type="NCBI Taxonomy" id="60172"/>
    <lineage>
        <taxon>Eukaryota</taxon>
        <taxon>Fungi</taxon>
        <taxon>Dikarya</taxon>
        <taxon>Ascomycota</taxon>
        <taxon>Pezizomycotina</taxon>
        <taxon>Eurotiomycetes</taxon>
        <taxon>Eurotiomycetidae</taxon>
        <taxon>Eurotiales</taxon>
        <taxon>Aspergillaceae</taxon>
        <taxon>Penicillium</taxon>
    </lineage>
</organism>
<evidence type="ECO:0000313" key="4">
    <source>
        <dbReference type="Proteomes" id="UP000191612"/>
    </source>
</evidence>
<sequence>MRFSTALISILVLPSIALASLGAHVSSSVGAGTTTKVEANSKDVALPMKITITRAAAAVSSAESSSNNKEKISVDPASAAKKDTHSATTSANAETSVKLDTSGMNSILSTENPSLRSSASETTSHDS</sequence>
<gene>
    <name evidence="3" type="ORF">PENSOL_c001G07974</name>
</gene>
<comment type="caution">
    <text evidence="3">The sequence shown here is derived from an EMBL/GenBank/DDBJ whole genome shotgun (WGS) entry which is preliminary data.</text>
</comment>
<evidence type="ECO:0000256" key="2">
    <source>
        <dbReference type="SAM" id="SignalP"/>
    </source>
</evidence>
<name>A0A1V6RPY3_9EURO</name>
<accession>A0A1V6RPY3</accession>
<feature type="region of interest" description="Disordered" evidence="1">
    <location>
        <begin position="58"/>
        <end position="127"/>
    </location>
</feature>
<feature type="chain" id="PRO_5012054005" evidence="2">
    <location>
        <begin position="20"/>
        <end position="127"/>
    </location>
</feature>
<evidence type="ECO:0000256" key="1">
    <source>
        <dbReference type="SAM" id="MobiDB-lite"/>
    </source>
</evidence>
<protein>
    <submittedName>
        <fullName evidence="3">Uncharacterized protein</fullName>
    </submittedName>
</protein>